<protein>
    <submittedName>
        <fullName evidence="3">SRPBCC family protein</fullName>
    </submittedName>
</protein>
<reference evidence="3 4" key="1">
    <citation type="journal article" date="2015" name="J. Microbiol.">
        <title>Sphingosinicella ginsenosidimutans sp. nov., with ginsenoside converting activity.</title>
        <authorList>
            <person name="Kim J.K."/>
            <person name="Kang M.S."/>
            <person name="Park S.C."/>
            <person name="Kim K.M."/>
            <person name="Choi K."/>
            <person name="Yoon M.H."/>
            <person name="Im W.T."/>
        </authorList>
    </citation>
    <scope>NUCLEOTIDE SEQUENCE [LARGE SCALE GENOMIC DNA]</scope>
    <source>
        <strain evidence="3 4">BS-11</strain>
    </source>
</reference>
<evidence type="ECO:0000313" key="4">
    <source>
        <dbReference type="Proteomes" id="UP000321249"/>
    </source>
</evidence>
<comment type="caution">
    <text evidence="3">The sequence shown here is derived from an EMBL/GenBank/DDBJ whole genome shotgun (WGS) entry which is preliminary data.</text>
</comment>
<accession>A0A5C6TWP3</accession>
<evidence type="ECO:0000256" key="1">
    <source>
        <dbReference type="ARBA" id="ARBA00006817"/>
    </source>
</evidence>
<dbReference type="EMBL" id="VOQQ01000001">
    <property type="protein sequence ID" value="TXC64893.1"/>
    <property type="molecule type" value="Genomic_DNA"/>
</dbReference>
<dbReference type="AlphaFoldDB" id="A0A5C6TWP3"/>
<dbReference type="InterPro" id="IPR013538">
    <property type="entry name" value="ASHA1/2-like_C"/>
</dbReference>
<dbReference type="Proteomes" id="UP000321249">
    <property type="component" value="Unassembled WGS sequence"/>
</dbReference>
<dbReference type="SUPFAM" id="SSF55961">
    <property type="entry name" value="Bet v1-like"/>
    <property type="match status" value="1"/>
</dbReference>
<dbReference type="Gene3D" id="3.30.530.20">
    <property type="match status" value="1"/>
</dbReference>
<dbReference type="OrthoDB" id="9800600at2"/>
<dbReference type="InterPro" id="IPR023393">
    <property type="entry name" value="START-like_dom_sf"/>
</dbReference>
<name>A0A5C6TWP3_9SPHN</name>
<evidence type="ECO:0000313" key="3">
    <source>
        <dbReference type="EMBL" id="TXC64893.1"/>
    </source>
</evidence>
<proteinExistence type="inferred from homology"/>
<gene>
    <name evidence="3" type="ORF">FRZ32_03480</name>
</gene>
<feature type="domain" description="Activator of Hsp90 ATPase homologue 1/2-like C-terminal" evidence="2">
    <location>
        <begin position="14"/>
        <end position="144"/>
    </location>
</feature>
<organism evidence="3 4">
    <name type="scientific">Allosphingosinicella ginsenosidimutans</name>
    <dbReference type="NCBI Taxonomy" id="1176539"/>
    <lineage>
        <taxon>Bacteria</taxon>
        <taxon>Pseudomonadati</taxon>
        <taxon>Pseudomonadota</taxon>
        <taxon>Alphaproteobacteria</taxon>
        <taxon>Sphingomonadales</taxon>
        <taxon>Sphingomonadaceae</taxon>
        <taxon>Allosphingosinicella</taxon>
    </lineage>
</organism>
<sequence length="172" mass="19157">MITAQELRFERLLDAPVETVWRYLVESELRARWFMGGETDARPGGKMELVFDHARLSDGDVPTPERYRGNVGSRWHETIVRAEPPHLIAFTWDEGKAGEVTIELTAIGNRTLLVLTHRGLRGPEDARNFGGGWHAHLAVLETRLAGRAVPDFWALHRAAEAKAAGCLAPELG</sequence>
<keyword evidence="4" id="KW-1185">Reference proteome</keyword>
<comment type="similarity">
    <text evidence="1">Belongs to the AHA1 family.</text>
</comment>
<dbReference type="Pfam" id="PF08327">
    <property type="entry name" value="AHSA1"/>
    <property type="match status" value="1"/>
</dbReference>
<dbReference type="CDD" id="cd08899">
    <property type="entry name" value="SRPBCC_CalC_Aha1-like_6"/>
    <property type="match status" value="1"/>
</dbReference>
<evidence type="ECO:0000259" key="2">
    <source>
        <dbReference type="Pfam" id="PF08327"/>
    </source>
</evidence>